<dbReference type="PANTHER" id="PTHR33156:SF73">
    <property type="entry name" value="PROTEIN NUCLEAR FUSION DEFECTIVE 6, CHLOROPLASTIC_MITOCHONDRIAL-LIKE"/>
    <property type="match status" value="1"/>
</dbReference>
<feature type="compositionally biased region" description="Low complexity" evidence="1">
    <location>
        <begin position="8"/>
        <end position="37"/>
    </location>
</feature>
<dbReference type="PANTHER" id="PTHR33156">
    <property type="entry name" value="OS02G0230000 PROTEIN"/>
    <property type="match status" value="1"/>
</dbReference>
<dbReference type="Proteomes" id="UP000806378">
    <property type="component" value="Unassembled WGS sequence"/>
</dbReference>
<dbReference type="InterPro" id="IPR043459">
    <property type="entry name" value="NFD6/NOXY2-like"/>
</dbReference>
<feature type="region of interest" description="Disordered" evidence="1">
    <location>
        <begin position="1"/>
        <end position="37"/>
    </location>
</feature>
<dbReference type="AlphaFoldDB" id="A0A8T0CPW2"/>
<name>A0A8T0CPW2_CORYI</name>
<keyword evidence="3" id="KW-1185">Reference proteome</keyword>
<sequence>MASSKVVSRLSSRIRPLSLKPNHSPLSPSAPLPSSAAASASASSRRFSRAFSRLPLELSGGVESLMPLHSAIASARLRSSLAMESQSWGLVPQGPVTLSLYIFSSDVLVVW</sequence>
<accession>A0A8T0CPW2</accession>
<proteinExistence type="predicted"/>
<evidence type="ECO:0000313" key="2">
    <source>
        <dbReference type="EMBL" id="KAF7847905.1"/>
    </source>
</evidence>
<protein>
    <submittedName>
        <fullName evidence="2">Uncharacterized protein</fullName>
    </submittedName>
</protein>
<evidence type="ECO:0000256" key="1">
    <source>
        <dbReference type="SAM" id="MobiDB-lite"/>
    </source>
</evidence>
<comment type="caution">
    <text evidence="2">The sequence shown here is derived from an EMBL/GenBank/DDBJ whole genome shotgun (WGS) entry which is preliminary data.</text>
</comment>
<organism evidence="2 3">
    <name type="scientific">Corymbia citriodora subsp. variegata</name>
    <dbReference type="NCBI Taxonomy" id="360336"/>
    <lineage>
        <taxon>Eukaryota</taxon>
        <taxon>Viridiplantae</taxon>
        <taxon>Streptophyta</taxon>
        <taxon>Embryophyta</taxon>
        <taxon>Tracheophyta</taxon>
        <taxon>Spermatophyta</taxon>
        <taxon>Magnoliopsida</taxon>
        <taxon>eudicotyledons</taxon>
        <taxon>Gunneridae</taxon>
        <taxon>Pentapetalae</taxon>
        <taxon>rosids</taxon>
        <taxon>malvids</taxon>
        <taxon>Myrtales</taxon>
        <taxon>Myrtaceae</taxon>
        <taxon>Myrtoideae</taxon>
        <taxon>Eucalypteae</taxon>
        <taxon>Corymbia</taxon>
    </lineage>
</organism>
<gene>
    <name evidence="2" type="ORF">BT93_L2466</name>
</gene>
<evidence type="ECO:0000313" key="3">
    <source>
        <dbReference type="Proteomes" id="UP000806378"/>
    </source>
</evidence>
<dbReference type="EMBL" id="MU090419">
    <property type="protein sequence ID" value="KAF7847905.1"/>
    <property type="molecule type" value="Genomic_DNA"/>
</dbReference>
<dbReference type="Gramene" id="rna-gnl|WGS:JABURB|Cocit.L2466.1">
    <property type="protein sequence ID" value="cds-KAF7847905.1"/>
    <property type="gene ID" value="gene-BT93_L2466"/>
</dbReference>
<reference evidence="2" key="1">
    <citation type="submission" date="2020-05" db="EMBL/GenBank/DDBJ databases">
        <title>WGS assembly of Corymbia citriodora subspecies variegata.</title>
        <authorList>
            <person name="Barry K."/>
            <person name="Hundley H."/>
            <person name="Shu S."/>
            <person name="Jenkins J."/>
            <person name="Grimwood J."/>
            <person name="Baten A."/>
        </authorList>
    </citation>
    <scope>NUCLEOTIDE SEQUENCE</scope>
    <source>
        <strain evidence="2">CV2-018</strain>
    </source>
</reference>